<dbReference type="GeneID" id="115478776"/>
<protein>
    <submittedName>
        <fullName evidence="11">Alpha-2-HS-glycoprotein-like</fullName>
    </submittedName>
</protein>
<feature type="chain" id="PRO_5027769359" evidence="8">
    <location>
        <begin position="21"/>
        <end position="347"/>
    </location>
</feature>
<dbReference type="SUPFAM" id="SSF54403">
    <property type="entry name" value="Cystatin/monellin"/>
    <property type="match status" value="2"/>
</dbReference>
<evidence type="ECO:0000259" key="9">
    <source>
        <dbReference type="PROSITE" id="PS51529"/>
    </source>
</evidence>
<dbReference type="GO" id="GO:0031012">
    <property type="term" value="C:extracellular matrix"/>
    <property type="evidence" value="ECO:0007669"/>
    <property type="project" value="TreeGrafter"/>
</dbReference>
<evidence type="ECO:0000256" key="2">
    <source>
        <dbReference type="ARBA" id="ARBA00022525"/>
    </source>
</evidence>
<sequence length="347" mass="37275">MKSFIVPIWLLFVQLLSCKALPTSQKTLYQPLDCSAPEVEEAANQALNYINGKHSHGYKFALNQIEDAKTTQSPLGEVYKLELELLETKCHVTSPAAVETCPVRSKIDHAVEGDCDVKLLKTNGNFSVLNVNCKSKPDSAEDACVGCPKLAPLNNTQVLQAVEVSLSQFNSPENQKYYQLLEVGRAQTQVVRGTAVHIEYAIAATNCSTQEAKTALDSCVLLMDDAAEYGFCAGTVINDAVDQQVHVDVNCTVYDTQPGSSFAHTAHKDPSGAPIPHNQLGGPHHNLRHSDLGVGPLSSESASAEIPVVLPAGPIAINPIAKRSVAVAVDPALPHILPLCPGKKYFF</sequence>
<organism evidence="10 11">
    <name type="scientific">Microcaecilia unicolor</name>
    <dbReference type="NCBI Taxonomy" id="1415580"/>
    <lineage>
        <taxon>Eukaryota</taxon>
        <taxon>Metazoa</taxon>
        <taxon>Chordata</taxon>
        <taxon>Craniata</taxon>
        <taxon>Vertebrata</taxon>
        <taxon>Euteleostomi</taxon>
        <taxon>Amphibia</taxon>
        <taxon>Gymnophiona</taxon>
        <taxon>Siphonopidae</taxon>
        <taxon>Microcaecilia</taxon>
    </lineage>
</organism>
<dbReference type="Gene3D" id="3.10.450.10">
    <property type="match status" value="2"/>
</dbReference>
<gene>
    <name evidence="11" type="primary">LOC115478776</name>
</gene>
<keyword evidence="6" id="KW-0325">Glycoprotein</keyword>
<evidence type="ECO:0000256" key="1">
    <source>
        <dbReference type="ARBA" id="ARBA00004613"/>
    </source>
</evidence>
<dbReference type="OrthoDB" id="8780871at2759"/>
<dbReference type="InterPro" id="IPR000010">
    <property type="entry name" value="Cystatin_dom"/>
</dbReference>
<dbReference type="InterPro" id="IPR025760">
    <property type="entry name" value="Cystatin_Fetuin_A"/>
</dbReference>
<reference evidence="11" key="1">
    <citation type="submission" date="2025-08" db="UniProtKB">
        <authorList>
            <consortium name="RefSeq"/>
        </authorList>
    </citation>
    <scope>IDENTIFICATION</scope>
</reference>
<proteinExistence type="predicted"/>
<feature type="region of interest" description="Disordered" evidence="7">
    <location>
        <begin position="263"/>
        <end position="294"/>
    </location>
</feature>
<dbReference type="Pfam" id="PF00031">
    <property type="entry name" value="Cystatin"/>
    <property type="match status" value="2"/>
</dbReference>
<dbReference type="PROSITE" id="PS51529">
    <property type="entry name" value="CYSTATIN_FETUIN_A"/>
    <property type="match status" value="2"/>
</dbReference>
<dbReference type="FunCoup" id="A0A6P7Z9X8">
    <property type="interactions" value="754"/>
</dbReference>
<keyword evidence="2" id="KW-0964">Secreted</keyword>
<dbReference type="RefSeq" id="XP_030072235.1">
    <property type="nucleotide sequence ID" value="XM_030216375.1"/>
</dbReference>
<evidence type="ECO:0000256" key="5">
    <source>
        <dbReference type="ARBA" id="ARBA00023157"/>
    </source>
</evidence>
<dbReference type="GO" id="GO:0004869">
    <property type="term" value="F:cysteine-type endopeptidase inhibitor activity"/>
    <property type="evidence" value="ECO:0007669"/>
    <property type="project" value="InterPro"/>
</dbReference>
<evidence type="ECO:0000256" key="3">
    <source>
        <dbReference type="ARBA" id="ARBA00022729"/>
    </source>
</evidence>
<dbReference type="SMART" id="SM00043">
    <property type="entry name" value="CY"/>
    <property type="match status" value="2"/>
</dbReference>
<dbReference type="InParanoid" id="A0A6P7Z9X8"/>
<accession>A0A6P7Z9X8</accession>
<evidence type="ECO:0000313" key="11">
    <source>
        <dbReference type="RefSeq" id="XP_030072235.1"/>
    </source>
</evidence>
<dbReference type="CDD" id="cd00042">
    <property type="entry name" value="CY"/>
    <property type="match status" value="2"/>
</dbReference>
<dbReference type="Proteomes" id="UP000515156">
    <property type="component" value="Chromosome 10"/>
</dbReference>
<keyword evidence="4" id="KW-0677">Repeat</keyword>
<feature type="domain" description="Cystatin fetuin-A-type" evidence="9">
    <location>
        <begin position="19"/>
        <end position="136"/>
    </location>
</feature>
<dbReference type="InterPro" id="IPR046350">
    <property type="entry name" value="Cystatin_sf"/>
</dbReference>
<feature type="signal peptide" evidence="8">
    <location>
        <begin position="1"/>
        <end position="20"/>
    </location>
</feature>
<evidence type="ECO:0000313" key="10">
    <source>
        <dbReference type="Proteomes" id="UP000515156"/>
    </source>
</evidence>
<keyword evidence="10" id="KW-1185">Reference proteome</keyword>
<keyword evidence="3 8" id="KW-0732">Signal</keyword>
<dbReference type="AlphaFoldDB" id="A0A6P7Z9X8"/>
<name>A0A6P7Z9X8_9AMPH</name>
<dbReference type="KEGG" id="muo:115478776"/>
<evidence type="ECO:0000256" key="6">
    <source>
        <dbReference type="ARBA" id="ARBA00023180"/>
    </source>
</evidence>
<dbReference type="PANTHER" id="PTHR13814">
    <property type="entry name" value="FETUIN"/>
    <property type="match status" value="1"/>
</dbReference>
<dbReference type="PANTHER" id="PTHR13814:SF6">
    <property type="entry name" value="ALPHA-2-HS-GLYCOPROTEIN"/>
    <property type="match status" value="1"/>
</dbReference>
<dbReference type="InterPro" id="IPR050735">
    <property type="entry name" value="Kininogen_Fetuin_HRG"/>
</dbReference>
<comment type="subcellular location">
    <subcellularLocation>
        <location evidence="1">Secreted</location>
    </subcellularLocation>
</comment>
<keyword evidence="5" id="KW-1015">Disulfide bond</keyword>
<evidence type="ECO:0000256" key="4">
    <source>
        <dbReference type="ARBA" id="ARBA00022737"/>
    </source>
</evidence>
<evidence type="ECO:0000256" key="7">
    <source>
        <dbReference type="SAM" id="MobiDB-lite"/>
    </source>
</evidence>
<dbReference type="GO" id="GO:0072562">
    <property type="term" value="C:blood microparticle"/>
    <property type="evidence" value="ECO:0007669"/>
    <property type="project" value="TreeGrafter"/>
</dbReference>
<dbReference type="FunFam" id="3.10.450.10:FF:000002">
    <property type="entry name" value="Kininogen 1"/>
    <property type="match status" value="1"/>
</dbReference>
<feature type="domain" description="Cystatin fetuin-A-type" evidence="9">
    <location>
        <begin position="142"/>
        <end position="252"/>
    </location>
</feature>
<evidence type="ECO:0000256" key="8">
    <source>
        <dbReference type="SAM" id="SignalP"/>
    </source>
</evidence>